<feature type="transmembrane region" description="Helical" evidence="8">
    <location>
        <begin position="65"/>
        <end position="83"/>
    </location>
</feature>
<gene>
    <name evidence="9" type="ORF">BW733_15475</name>
</gene>
<feature type="transmembrane region" description="Helical" evidence="8">
    <location>
        <begin position="155"/>
        <end position="178"/>
    </location>
</feature>
<organism evidence="9 10">
    <name type="scientific">Tessaracoccus flavescens</name>
    <dbReference type="NCBI Taxonomy" id="399497"/>
    <lineage>
        <taxon>Bacteria</taxon>
        <taxon>Bacillati</taxon>
        <taxon>Actinomycetota</taxon>
        <taxon>Actinomycetes</taxon>
        <taxon>Propionibacteriales</taxon>
        <taxon>Propionibacteriaceae</taxon>
        <taxon>Tessaracoccus</taxon>
    </lineage>
</organism>
<dbReference type="PANTHER" id="PTHR36838">
    <property type="entry name" value="AUXIN EFFLUX CARRIER FAMILY PROTEIN"/>
    <property type="match status" value="1"/>
</dbReference>
<evidence type="ECO:0000313" key="9">
    <source>
        <dbReference type="EMBL" id="AQP52012.1"/>
    </source>
</evidence>
<comment type="subcellular location">
    <subcellularLocation>
        <location evidence="1">Cell membrane</location>
        <topology evidence="1">Multi-pass membrane protein</topology>
    </subcellularLocation>
</comment>
<feature type="transmembrane region" description="Helical" evidence="8">
    <location>
        <begin position="221"/>
        <end position="245"/>
    </location>
</feature>
<dbReference type="KEGG" id="tfa:BW733_15475"/>
<evidence type="ECO:0000256" key="6">
    <source>
        <dbReference type="ARBA" id="ARBA00022989"/>
    </source>
</evidence>
<dbReference type="GO" id="GO:0005886">
    <property type="term" value="C:plasma membrane"/>
    <property type="evidence" value="ECO:0007669"/>
    <property type="project" value="UniProtKB-SubCell"/>
</dbReference>
<comment type="similarity">
    <text evidence="2">Belongs to the auxin efflux carrier (TC 2.A.69) family.</text>
</comment>
<keyword evidence="4" id="KW-1003">Cell membrane</keyword>
<protein>
    <recommendedName>
        <fullName evidence="11">Transporter</fullName>
    </recommendedName>
</protein>
<proteinExistence type="inferred from homology"/>
<accession>A0A1Q2D0Z1</accession>
<dbReference type="InterPro" id="IPR004776">
    <property type="entry name" value="Mem_transp_PIN-like"/>
</dbReference>
<dbReference type="AlphaFoldDB" id="A0A1Q2D0Z1"/>
<keyword evidence="5 8" id="KW-0812">Transmembrane</keyword>
<name>A0A1Q2D0Z1_9ACTN</name>
<dbReference type="EMBL" id="CP019607">
    <property type="protein sequence ID" value="AQP52012.1"/>
    <property type="molecule type" value="Genomic_DNA"/>
</dbReference>
<dbReference type="Proteomes" id="UP000188235">
    <property type="component" value="Chromosome"/>
</dbReference>
<dbReference type="STRING" id="399497.BW733_15475"/>
<feature type="transmembrane region" description="Helical" evidence="8">
    <location>
        <begin position="34"/>
        <end position="53"/>
    </location>
</feature>
<evidence type="ECO:0000256" key="8">
    <source>
        <dbReference type="SAM" id="Phobius"/>
    </source>
</evidence>
<evidence type="ECO:0000256" key="7">
    <source>
        <dbReference type="ARBA" id="ARBA00023136"/>
    </source>
</evidence>
<keyword evidence="10" id="KW-1185">Reference proteome</keyword>
<evidence type="ECO:0000256" key="5">
    <source>
        <dbReference type="ARBA" id="ARBA00022692"/>
    </source>
</evidence>
<reference evidence="9 10" key="1">
    <citation type="journal article" date="2008" name="Int. J. Syst. Evol. Microbiol.">
        <title>Tessaracoccus flavescens sp. nov., isolated from marine sediment.</title>
        <authorList>
            <person name="Lee D.W."/>
            <person name="Lee S.D."/>
        </authorList>
    </citation>
    <scope>NUCLEOTIDE SEQUENCE [LARGE SCALE GENOMIC DNA]</scope>
    <source>
        <strain evidence="9 10">SST-39T</strain>
    </source>
</reference>
<feature type="transmembrane region" description="Helical" evidence="8">
    <location>
        <begin position="6"/>
        <end position="22"/>
    </location>
</feature>
<dbReference type="RefSeq" id="WP_077351817.1">
    <property type="nucleotide sequence ID" value="NZ_CP019607.1"/>
</dbReference>
<evidence type="ECO:0000313" key="10">
    <source>
        <dbReference type="Proteomes" id="UP000188235"/>
    </source>
</evidence>
<dbReference type="InterPro" id="IPR038770">
    <property type="entry name" value="Na+/solute_symporter_sf"/>
</dbReference>
<feature type="transmembrane region" description="Helical" evidence="8">
    <location>
        <begin position="283"/>
        <end position="302"/>
    </location>
</feature>
<keyword evidence="6 8" id="KW-1133">Transmembrane helix</keyword>
<evidence type="ECO:0008006" key="11">
    <source>
        <dbReference type="Google" id="ProtNLM"/>
    </source>
</evidence>
<dbReference type="OrthoDB" id="5405318at2"/>
<evidence type="ECO:0000256" key="4">
    <source>
        <dbReference type="ARBA" id="ARBA00022475"/>
    </source>
</evidence>
<feature type="transmembrane region" description="Helical" evidence="8">
    <location>
        <begin position="184"/>
        <end position="209"/>
    </location>
</feature>
<evidence type="ECO:0000256" key="3">
    <source>
        <dbReference type="ARBA" id="ARBA00022448"/>
    </source>
</evidence>
<keyword evidence="3" id="KW-0813">Transport</keyword>
<dbReference type="PANTHER" id="PTHR36838:SF1">
    <property type="entry name" value="SLR1864 PROTEIN"/>
    <property type="match status" value="1"/>
</dbReference>
<feature type="transmembrane region" description="Helical" evidence="8">
    <location>
        <begin position="251"/>
        <end position="271"/>
    </location>
</feature>
<keyword evidence="7 8" id="KW-0472">Membrane</keyword>
<evidence type="ECO:0000256" key="2">
    <source>
        <dbReference type="ARBA" id="ARBA00010145"/>
    </source>
</evidence>
<sequence length="303" mass="31328">MWSALEGFSTIAIVVGVGYLLARTRAVGRTAGRTLGDVAYFVGQPALVLVAVAEADLDRLLGAHVIAFGIACVGTGLAFALAARRFLGATRAEATIGYLTTSYVNAGNLGIPIAAYVLGDAAWAAPAMLLQVLVLQPTAVAMLETTPTGRGHSVLRSFLTHPLVLGGAIGLAVNLSGWEPPSLIWSPMGLLADLGIPTMLLAFGMSFHWSPLPSLRRLTPMTVAAILVKVLVVPAVALGVGLLLGLSGAPLKAAVVLAALPTAQIVFVHAMRYRTSTSLVQATTLWSTLLCVPVILAASTLLH</sequence>
<dbReference type="Gene3D" id="1.20.1530.20">
    <property type="match status" value="1"/>
</dbReference>
<feature type="transmembrane region" description="Helical" evidence="8">
    <location>
        <begin position="95"/>
        <end position="117"/>
    </location>
</feature>
<dbReference type="Pfam" id="PF03547">
    <property type="entry name" value="Mem_trans"/>
    <property type="match status" value="1"/>
</dbReference>
<evidence type="ECO:0000256" key="1">
    <source>
        <dbReference type="ARBA" id="ARBA00004651"/>
    </source>
</evidence>
<dbReference type="GO" id="GO:0055085">
    <property type="term" value="P:transmembrane transport"/>
    <property type="evidence" value="ECO:0007669"/>
    <property type="project" value="InterPro"/>
</dbReference>